<comment type="pathway">
    <text evidence="1 8">Protein modification; [NiFe] hydrogenase maturation.</text>
</comment>
<dbReference type="GO" id="GO:0051604">
    <property type="term" value="P:protein maturation"/>
    <property type="evidence" value="ECO:0007669"/>
    <property type="project" value="TreeGrafter"/>
</dbReference>
<dbReference type="Gene3D" id="3.90.870.50">
    <property type="match status" value="1"/>
</dbReference>
<dbReference type="InterPro" id="IPR036046">
    <property type="entry name" value="Acylphosphatase-like_dom_sf"/>
</dbReference>
<protein>
    <recommendedName>
        <fullName evidence="8">Carbamoyltransferase HypF</fullName>
        <ecNumber evidence="8">6.2.-.-</ecNumber>
    </recommendedName>
</protein>
<comment type="catalytic activity">
    <reaction evidence="9">
        <text>an acyl phosphate + H2O = a carboxylate + phosphate + H(+)</text>
        <dbReference type="Rhea" id="RHEA:14965"/>
        <dbReference type="ChEBI" id="CHEBI:15377"/>
        <dbReference type="ChEBI" id="CHEBI:15378"/>
        <dbReference type="ChEBI" id="CHEBI:29067"/>
        <dbReference type="ChEBI" id="CHEBI:43474"/>
        <dbReference type="ChEBI" id="CHEBI:59918"/>
        <dbReference type="EC" id="3.6.1.7"/>
    </reaction>
</comment>
<dbReference type="STRING" id="398579.Spea_2028"/>
<dbReference type="InterPro" id="IPR051060">
    <property type="entry name" value="Carbamoyltrans_HypF-like"/>
</dbReference>
<dbReference type="InterPro" id="IPR001792">
    <property type="entry name" value="Acylphosphatase-like_dom"/>
</dbReference>
<dbReference type="InterPro" id="IPR043129">
    <property type="entry name" value="ATPase_NBD"/>
</dbReference>
<dbReference type="GO" id="GO:0003725">
    <property type="term" value="F:double-stranded RNA binding"/>
    <property type="evidence" value="ECO:0007669"/>
    <property type="project" value="InterPro"/>
</dbReference>
<keyword evidence="4" id="KW-0479">Metal-binding</keyword>
<evidence type="ECO:0000256" key="3">
    <source>
        <dbReference type="ARBA" id="ARBA00022598"/>
    </source>
</evidence>
<feature type="active site" evidence="9">
    <location>
        <position position="24"/>
    </location>
</feature>
<evidence type="ECO:0000256" key="8">
    <source>
        <dbReference type="PIRNR" id="PIRNR006256"/>
    </source>
</evidence>
<evidence type="ECO:0000259" key="11">
    <source>
        <dbReference type="PROSITE" id="PS51163"/>
    </source>
</evidence>
<accession>A8H461</accession>
<comment type="function">
    <text evidence="8">Involved in the maturation of [NiFe] hydrogenases. Along with HypE, it catalyzes the synthesis of the CN ligands of the active site iron of [NiFe]-hydrogenases. HypF functions as a carbamoyl transferase using carbamoylphosphate as a substrate and transferring the carboxamido moiety in an ATP-dependent reaction to the thiolate of the C-terminal cysteine of HypE yielding a protein-S-carboxamide.</text>
</comment>
<feature type="domain" description="YrdC-like" evidence="11">
    <location>
        <begin position="207"/>
        <end position="418"/>
    </location>
</feature>
<dbReference type="GO" id="GO:0016874">
    <property type="term" value="F:ligase activity"/>
    <property type="evidence" value="ECO:0007669"/>
    <property type="project" value="UniProtKB-UniRule"/>
</dbReference>
<sequence length="800" mass="88342">MTKNLTKSRLCVKITGIVQGVGFRPYVYRLAQELNLTGSVLNNSKGVTIEVQGHAVALAKFESALRDQPPPLARIDSVSATSVPIIDGCNVFEIIHSKKDCQAVVAVSSDKCTCSDCFDDIRDPNNRHFRYPFTNCTNCGPRYSLINALPYDRPNTAMASFSMCPDCERAYLDPMDRRYHAQPVSCPRCGPQLSFKQADLSELSVKADALESAINALIEGKILAIKGIGGFHLVCDATNDQSVERLRQRKCRPAKPFAVMVENIEAAAKLVSGSQAEWSTLSSAERPITLMRKVTALDAHTKFASDSDFNTNAQPNAQKGSTLELSDLVAPEIDRLGIFLPYTPLHQLLLSGVKRPLVMTSANLAGEPIITDSQTIKTKLAHVIDNILDHDRPILNGCDDSVVQLINDKLQVLRLARGYAPLSVYSEAPLSESILALGAQQKNSICFGFDHNLFVSPHIGDLLSIEAEEYFHHTLNTFSRLYGFSADRLVHDSHPDYTTSRWALAQNVANTSSVQHHFAHVLSVMAVNKVTTPVLGFSFDGTGLGDDTTLWGGEALYCDVNQYRRIAHLKNFALIGGEQAIKQPTRLLLAILLEKYSPQEIKDLNLAAFNRLSPMMFNNLVKLWQSDNCIKTSSIGRLFDAVAVVLGLINETVYEGQAGILIETAANSLENQVKLKNIDSKQTIQFNIERVNSQWDSSELLHQIIERVTEAPLSQYRIAQIAKAFMDALSNMLCECAKDYLDTPIVLCGGVFQNRYLLERCEKQLSAQGNRLLSSEKVPINDAGIALGQLWYAMHNSTHV</sequence>
<evidence type="ECO:0000259" key="10">
    <source>
        <dbReference type="PROSITE" id="PS51160"/>
    </source>
</evidence>
<dbReference type="PROSITE" id="PS00150">
    <property type="entry name" value="ACYLPHOSPHATASE_1"/>
    <property type="match status" value="1"/>
</dbReference>
<dbReference type="InterPro" id="IPR055128">
    <property type="entry name" value="HypF_C_2"/>
</dbReference>
<dbReference type="eggNOG" id="COG0068">
    <property type="taxonomic scope" value="Bacteria"/>
</dbReference>
<feature type="active site" evidence="9">
    <location>
        <position position="42"/>
    </location>
</feature>
<keyword evidence="6" id="KW-0862">Zinc</keyword>
<dbReference type="GO" id="GO:0008270">
    <property type="term" value="F:zinc ion binding"/>
    <property type="evidence" value="ECO:0007669"/>
    <property type="project" value="UniProtKB-KW"/>
</dbReference>
<evidence type="ECO:0000313" key="12">
    <source>
        <dbReference type="EMBL" id="ABV87348.1"/>
    </source>
</evidence>
<dbReference type="PROSITE" id="PS51163">
    <property type="entry name" value="YRDC"/>
    <property type="match status" value="1"/>
</dbReference>
<dbReference type="AlphaFoldDB" id="A8H461"/>
<dbReference type="Gene3D" id="3.30.420.40">
    <property type="match status" value="1"/>
</dbReference>
<evidence type="ECO:0000256" key="7">
    <source>
        <dbReference type="ARBA" id="ARBA00048220"/>
    </source>
</evidence>
<dbReference type="Pfam" id="PF01300">
    <property type="entry name" value="Sua5_yciO_yrdC"/>
    <property type="match status" value="2"/>
</dbReference>
<dbReference type="Pfam" id="PF22521">
    <property type="entry name" value="HypF_C_2"/>
    <property type="match status" value="1"/>
</dbReference>
<dbReference type="Pfam" id="PF07503">
    <property type="entry name" value="zf-HYPF"/>
    <property type="match status" value="2"/>
</dbReference>
<dbReference type="InterPro" id="IPR006070">
    <property type="entry name" value="Sua5-like_dom"/>
</dbReference>
<comment type="similarity">
    <text evidence="2 8">Belongs to the carbamoyltransferase HypF family.</text>
</comment>
<evidence type="ECO:0000256" key="2">
    <source>
        <dbReference type="ARBA" id="ARBA00008097"/>
    </source>
</evidence>
<dbReference type="SUPFAM" id="SSF54975">
    <property type="entry name" value="Acylphosphatase/BLUF domain-like"/>
    <property type="match status" value="1"/>
</dbReference>
<dbReference type="SUPFAM" id="SSF55821">
    <property type="entry name" value="YrdC/RibB"/>
    <property type="match status" value="1"/>
</dbReference>
<keyword evidence="13" id="KW-1185">Reference proteome</keyword>
<dbReference type="Gene3D" id="3.30.110.120">
    <property type="match status" value="1"/>
</dbReference>
<evidence type="ECO:0000256" key="6">
    <source>
        <dbReference type="ARBA" id="ARBA00022833"/>
    </source>
</evidence>
<keyword evidence="3" id="KW-0436">Ligase</keyword>
<name>A8H461_SHEPA</name>
<dbReference type="PIRSF" id="PIRSF006256">
    <property type="entry name" value="CMPcnvr_hdrg_mat"/>
    <property type="match status" value="1"/>
</dbReference>
<reference evidence="12 13" key="1">
    <citation type="submission" date="2007-10" db="EMBL/GenBank/DDBJ databases">
        <title>Complete sequence of Shewanella pealeana ATCC 700345.</title>
        <authorList>
            <consortium name="US DOE Joint Genome Institute"/>
            <person name="Copeland A."/>
            <person name="Lucas S."/>
            <person name="Lapidus A."/>
            <person name="Barry K."/>
            <person name="Glavina del Rio T."/>
            <person name="Dalin E."/>
            <person name="Tice H."/>
            <person name="Pitluck S."/>
            <person name="Chertkov O."/>
            <person name="Brettin T."/>
            <person name="Bruce D."/>
            <person name="Detter J.C."/>
            <person name="Han C."/>
            <person name="Schmutz J."/>
            <person name="Larimer F."/>
            <person name="Land M."/>
            <person name="Hauser L."/>
            <person name="Kyrpides N."/>
            <person name="Kim E."/>
            <person name="Zhao J.-S.Z."/>
            <person name="Manno D."/>
            <person name="Hawari J."/>
            <person name="Richardson P."/>
        </authorList>
    </citation>
    <scope>NUCLEOTIDE SEQUENCE [LARGE SCALE GENOMIC DNA]</scope>
    <source>
        <strain evidence="13">ATCC 700345 / ANG-SQ1</strain>
    </source>
</reference>
<dbReference type="InterPro" id="IPR017968">
    <property type="entry name" value="Acylphosphatase_CS"/>
</dbReference>
<dbReference type="PROSITE" id="PS51160">
    <property type="entry name" value="ACYLPHOSPHATASE_3"/>
    <property type="match status" value="1"/>
</dbReference>
<dbReference type="Gene3D" id="3.30.420.360">
    <property type="match status" value="1"/>
</dbReference>
<dbReference type="OrthoDB" id="9808093at2"/>
<dbReference type="GO" id="GO:0016743">
    <property type="term" value="F:carboxyl- or carbamoyltransferase activity"/>
    <property type="evidence" value="ECO:0007669"/>
    <property type="project" value="UniProtKB-UniRule"/>
</dbReference>
<evidence type="ECO:0000256" key="9">
    <source>
        <dbReference type="PROSITE-ProRule" id="PRU00520"/>
    </source>
</evidence>
<dbReference type="InterPro" id="IPR011125">
    <property type="entry name" value="Znf_HypF"/>
</dbReference>
<dbReference type="InterPro" id="IPR004421">
    <property type="entry name" value="Carbamoyltransferase_HypF"/>
</dbReference>
<evidence type="ECO:0000256" key="1">
    <source>
        <dbReference type="ARBA" id="ARBA00004711"/>
    </source>
</evidence>
<dbReference type="PANTHER" id="PTHR42959">
    <property type="entry name" value="CARBAMOYLTRANSFERASE"/>
    <property type="match status" value="1"/>
</dbReference>
<dbReference type="Proteomes" id="UP000002608">
    <property type="component" value="Chromosome"/>
</dbReference>
<evidence type="ECO:0000256" key="5">
    <source>
        <dbReference type="ARBA" id="ARBA00022771"/>
    </source>
</evidence>
<keyword evidence="9" id="KW-0378">Hydrolase</keyword>
<gene>
    <name evidence="12" type="ordered locus">Spea_2028</name>
</gene>
<dbReference type="HOGENOM" id="CLU_009164_0_0_6"/>
<organism evidence="12 13">
    <name type="scientific">Shewanella pealeana (strain ATCC 700345 / ANG-SQ1)</name>
    <dbReference type="NCBI Taxonomy" id="398579"/>
    <lineage>
        <taxon>Bacteria</taxon>
        <taxon>Pseudomonadati</taxon>
        <taxon>Pseudomonadota</taxon>
        <taxon>Gammaproteobacteria</taxon>
        <taxon>Alteromonadales</taxon>
        <taxon>Shewanellaceae</taxon>
        <taxon>Shewanella</taxon>
    </lineage>
</organism>
<comment type="catalytic activity">
    <reaction evidence="7 8">
        <text>C-terminal L-cysteinyl-[HypE protein] + carbamoyl phosphate + ATP + H2O = C-terminal S-carboxamide-L-cysteinyl-[HypE protein] + AMP + phosphate + diphosphate + H(+)</text>
        <dbReference type="Rhea" id="RHEA:55636"/>
        <dbReference type="Rhea" id="RHEA-COMP:14247"/>
        <dbReference type="Rhea" id="RHEA-COMP:14392"/>
        <dbReference type="ChEBI" id="CHEBI:15377"/>
        <dbReference type="ChEBI" id="CHEBI:15378"/>
        <dbReference type="ChEBI" id="CHEBI:30616"/>
        <dbReference type="ChEBI" id="CHEBI:33019"/>
        <dbReference type="ChEBI" id="CHEBI:43474"/>
        <dbReference type="ChEBI" id="CHEBI:58228"/>
        <dbReference type="ChEBI" id="CHEBI:76913"/>
        <dbReference type="ChEBI" id="CHEBI:139126"/>
        <dbReference type="ChEBI" id="CHEBI:456215"/>
    </reaction>
</comment>
<dbReference type="EMBL" id="CP000851">
    <property type="protein sequence ID" value="ABV87348.1"/>
    <property type="molecule type" value="Genomic_DNA"/>
</dbReference>
<proteinExistence type="inferred from homology"/>
<dbReference type="InterPro" id="IPR017945">
    <property type="entry name" value="DHBP_synth_RibB-like_a/b_dom"/>
</dbReference>
<dbReference type="UniPathway" id="UPA00335"/>
<dbReference type="KEGG" id="spl:Spea_2028"/>
<dbReference type="InterPro" id="IPR041440">
    <property type="entry name" value="HypF_C"/>
</dbReference>
<dbReference type="SUPFAM" id="SSF53067">
    <property type="entry name" value="Actin-like ATPase domain"/>
    <property type="match status" value="1"/>
</dbReference>
<dbReference type="GO" id="GO:0003998">
    <property type="term" value="F:acylphosphatase activity"/>
    <property type="evidence" value="ECO:0007669"/>
    <property type="project" value="UniProtKB-EC"/>
</dbReference>
<feature type="domain" description="Acylphosphatase-like" evidence="10">
    <location>
        <begin position="9"/>
        <end position="96"/>
    </location>
</feature>
<dbReference type="RefSeq" id="WP_012155264.1">
    <property type="nucleotide sequence ID" value="NC_009901.1"/>
</dbReference>
<dbReference type="EC" id="6.2.-.-" evidence="8"/>
<evidence type="ECO:0000256" key="4">
    <source>
        <dbReference type="ARBA" id="ARBA00022723"/>
    </source>
</evidence>
<keyword evidence="5" id="KW-0863">Zinc-finger</keyword>
<dbReference type="Pfam" id="PF00708">
    <property type="entry name" value="Acylphosphatase"/>
    <property type="match status" value="1"/>
</dbReference>
<evidence type="ECO:0000313" key="13">
    <source>
        <dbReference type="Proteomes" id="UP000002608"/>
    </source>
</evidence>
<dbReference type="PANTHER" id="PTHR42959:SF1">
    <property type="entry name" value="CARBAMOYLTRANSFERASE HYPF"/>
    <property type="match status" value="1"/>
</dbReference>
<dbReference type="Pfam" id="PF17788">
    <property type="entry name" value="HypF_C"/>
    <property type="match status" value="1"/>
</dbReference>